<evidence type="ECO:0000313" key="3">
    <source>
        <dbReference type="EMBL" id="KND86255.1"/>
    </source>
</evidence>
<dbReference type="EMBL" id="LFRF01000065">
    <property type="protein sequence ID" value="KND86255.1"/>
    <property type="molecule type" value="Genomic_DNA"/>
</dbReference>
<dbReference type="Pfam" id="PF20255">
    <property type="entry name" value="DUF6606"/>
    <property type="match status" value="1"/>
</dbReference>
<organism evidence="3 4">
    <name type="scientific">Tolypocladium ophioglossoides (strain CBS 100239)</name>
    <name type="common">Snaketongue truffleclub</name>
    <name type="synonym">Elaphocordyceps ophioglossoides</name>
    <dbReference type="NCBI Taxonomy" id="1163406"/>
    <lineage>
        <taxon>Eukaryota</taxon>
        <taxon>Fungi</taxon>
        <taxon>Dikarya</taxon>
        <taxon>Ascomycota</taxon>
        <taxon>Pezizomycotina</taxon>
        <taxon>Sordariomycetes</taxon>
        <taxon>Hypocreomycetidae</taxon>
        <taxon>Hypocreales</taxon>
        <taxon>Ophiocordycipitaceae</taxon>
        <taxon>Tolypocladium</taxon>
    </lineage>
</organism>
<dbReference type="Proteomes" id="UP000036947">
    <property type="component" value="Unassembled WGS sequence"/>
</dbReference>
<evidence type="ECO:0000259" key="2">
    <source>
        <dbReference type="Pfam" id="PF20255"/>
    </source>
</evidence>
<comment type="caution">
    <text evidence="3">The sequence shown here is derived from an EMBL/GenBank/DDBJ whole genome shotgun (WGS) entry which is preliminary data.</text>
</comment>
<feature type="region of interest" description="Disordered" evidence="1">
    <location>
        <begin position="178"/>
        <end position="198"/>
    </location>
</feature>
<evidence type="ECO:0000313" key="4">
    <source>
        <dbReference type="Proteomes" id="UP000036947"/>
    </source>
</evidence>
<keyword evidence="4" id="KW-1185">Reference proteome</keyword>
<protein>
    <recommendedName>
        <fullName evidence="2">DUF6606 domain-containing protein</fullName>
    </recommendedName>
</protein>
<dbReference type="STRING" id="1163406.A0A0L0MXP8"/>
<name>A0A0L0MXP8_TOLOC</name>
<dbReference type="AlphaFoldDB" id="A0A0L0MXP8"/>
<accession>A0A0L0MXP8</accession>
<feature type="domain" description="DUF6606" evidence="2">
    <location>
        <begin position="13"/>
        <end position="286"/>
    </location>
</feature>
<gene>
    <name evidence="3" type="ORF">TOPH_09117</name>
</gene>
<reference evidence="3 4" key="1">
    <citation type="journal article" date="2015" name="BMC Genomics">
        <title>The genome of the truffle-parasite Tolypocladium ophioglossoides and the evolution of antifungal peptaibiotics.</title>
        <authorList>
            <person name="Quandt C.A."/>
            <person name="Bushley K.E."/>
            <person name="Spatafora J.W."/>
        </authorList>
    </citation>
    <scope>NUCLEOTIDE SEQUENCE [LARGE SCALE GENOMIC DNA]</scope>
    <source>
        <strain evidence="3 4">CBS 100239</strain>
    </source>
</reference>
<dbReference type="InterPro" id="IPR046541">
    <property type="entry name" value="DUF6606"/>
</dbReference>
<evidence type="ECO:0000256" key="1">
    <source>
        <dbReference type="SAM" id="MobiDB-lite"/>
    </source>
</evidence>
<dbReference type="OrthoDB" id="3182339at2759"/>
<proteinExistence type="predicted"/>
<sequence length="452" mass="50818">MSVITSREKAKFLVHHVFLPPKLPHEDDLKPECGKTLLTTTLGSLSRFRDYVSDLHRCIVDSAIAMMRTSNEIHEICGDYLSVSEEKLKNAFAKLCKEGGSVPVHIDAQNAGVVITKDKEHVHIEMFEVSPRNEDVLTTKGRLRRSFPASAISMELSVFGRLDFQRGLAHTLSKMSRQAAADAQPKAKKAGQLHDEDRDTTHPKMVTEFLATFLLAQGAKANTATIVKNTREEVLYRKTRQPWRRSPLWLFIRVTLQLLFCRSTADSDSLGILYKEFMVFLMADVLSGCHEYELESDIFLAMNAKLHCRVLKMETSNERLLQFANEAMNRTNDILESTWSGIQLQNTSTLPLSILSSLDFDTDSFTQLPSLDRFIDAMDQRHASRTQVTFAPAYAFAKYEPDELPSLSFGAGEDCAVQSLIAFETWVATCLDGWLLVHRDDSSTCGKLGSLI</sequence>